<evidence type="ECO:0000256" key="7">
    <source>
        <dbReference type="ARBA" id="ARBA00049348"/>
    </source>
</evidence>
<evidence type="ECO:0000256" key="5">
    <source>
        <dbReference type="ARBA" id="ARBA00022763"/>
    </source>
</evidence>
<dbReference type="InterPro" id="IPR036631">
    <property type="entry name" value="MGMT_N_sf"/>
</dbReference>
<feature type="active site" description="Nucleophile; methyl group acceptor" evidence="8">
    <location>
        <position position="136"/>
    </location>
</feature>
<dbReference type="InterPro" id="IPR001497">
    <property type="entry name" value="MethylDNA_cys_MeTrfase_AS"/>
</dbReference>
<dbReference type="PANTHER" id="PTHR10815">
    <property type="entry name" value="METHYLATED-DNA--PROTEIN-CYSTEINE METHYLTRANSFERASE"/>
    <property type="match status" value="1"/>
</dbReference>
<reference evidence="11 12" key="1">
    <citation type="submission" date="2023-02" db="EMBL/GenBank/DDBJ databases">
        <title>Genome sequence of Lacticaseibacillus sp. KACC 23028.</title>
        <authorList>
            <person name="Kim S."/>
            <person name="Heo J."/>
            <person name="Kwon S.-W."/>
        </authorList>
    </citation>
    <scope>NUCLEOTIDE SEQUENCE [LARGE SCALE GENOMIC DNA]</scope>
    <source>
        <strain evidence="11 12">KACC 23028</strain>
    </source>
</reference>
<dbReference type="InterPro" id="IPR014048">
    <property type="entry name" value="MethylDNA_cys_MeTrfase_DNA-bd"/>
</dbReference>
<comment type="catalytic activity">
    <reaction evidence="7 8">
        <text>a 6-O-methyl-2'-deoxyguanosine in DNA + L-cysteinyl-[protein] = S-methyl-L-cysteinyl-[protein] + a 2'-deoxyguanosine in DNA</text>
        <dbReference type="Rhea" id="RHEA:24000"/>
        <dbReference type="Rhea" id="RHEA-COMP:10131"/>
        <dbReference type="Rhea" id="RHEA-COMP:10132"/>
        <dbReference type="Rhea" id="RHEA-COMP:11367"/>
        <dbReference type="Rhea" id="RHEA-COMP:11368"/>
        <dbReference type="ChEBI" id="CHEBI:29950"/>
        <dbReference type="ChEBI" id="CHEBI:82612"/>
        <dbReference type="ChEBI" id="CHEBI:85445"/>
        <dbReference type="ChEBI" id="CHEBI:85448"/>
        <dbReference type="EC" id="2.1.1.63"/>
    </reaction>
</comment>
<dbReference type="Pfam" id="PF01035">
    <property type="entry name" value="DNA_binding_1"/>
    <property type="match status" value="1"/>
</dbReference>
<evidence type="ECO:0000256" key="6">
    <source>
        <dbReference type="ARBA" id="ARBA00023204"/>
    </source>
</evidence>
<sequence>MLTKMHYDSPVGGLTLLAREDALLGLWFNKQAHFGAKYELTDVPVAQNPVLIRVSQWLDQYFAGERPATTDLPLAPQVTDFQRLVLSILRKVPYGEVISYKQIADQVALARNGRRSAARAVGGVMGHNPISIIIPCHRVVGANGRMTGYSAGLATKMRLLALEGVPLQGERVP</sequence>
<evidence type="ECO:0000313" key="11">
    <source>
        <dbReference type="EMBL" id="WDF83805.1"/>
    </source>
</evidence>
<comment type="subcellular location">
    <subcellularLocation>
        <location evidence="8">Cytoplasm</location>
    </subcellularLocation>
</comment>
<proteinExistence type="inferred from homology"/>
<keyword evidence="5 8" id="KW-0227">DNA damage</keyword>
<evidence type="ECO:0000259" key="9">
    <source>
        <dbReference type="Pfam" id="PF01035"/>
    </source>
</evidence>
<feature type="domain" description="Methylated-DNA-[protein]-cysteine S-methyltransferase DNA binding" evidence="9">
    <location>
        <begin position="80"/>
        <end position="165"/>
    </location>
</feature>
<dbReference type="HAMAP" id="MF_00772">
    <property type="entry name" value="OGT"/>
    <property type="match status" value="1"/>
</dbReference>
<dbReference type="InterPro" id="IPR036217">
    <property type="entry name" value="MethylDNA_cys_MeTrfase_DNAb"/>
</dbReference>
<dbReference type="InterPro" id="IPR036388">
    <property type="entry name" value="WH-like_DNA-bd_sf"/>
</dbReference>
<dbReference type="SUPFAM" id="SSF53155">
    <property type="entry name" value="Methylated DNA-protein cysteine methyltransferase domain"/>
    <property type="match status" value="1"/>
</dbReference>
<comment type="miscellaneous">
    <text evidence="8">This enzyme catalyzes only one turnover and therefore is not strictly catalytic. According to one definition, an enzyme is a biocatalyst that acts repeatedly and over many reaction cycles.</text>
</comment>
<gene>
    <name evidence="11" type="ORF">PQ472_02610</name>
</gene>
<dbReference type="Gene3D" id="1.10.10.10">
    <property type="entry name" value="Winged helix-like DNA-binding domain superfamily/Winged helix DNA-binding domain"/>
    <property type="match status" value="1"/>
</dbReference>
<dbReference type="Proteomes" id="UP001220377">
    <property type="component" value="Chromosome"/>
</dbReference>
<dbReference type="Gene3D" id="3.30.160.70">
    <property type="entry name" value="Methylated DNA-protein cysteine methyltransferase domain"/>
    <property type="match status" value="1"/>
</dbReference>
<comment type="catalytic activity">
    <reaction evidence="1 8">
        <text>a 4-O-methyl-thymidine in DNA + L-cysteinyl-[protein] = a thymidine in DNA + S-methyl-L-cysteinyl-[protein]</text>
        <dbReference type="Rhea" id="RHEA:53428"/>
        <dbReference type="Rhea" id="RHEA-COMP:10131"/>
        <dbReference type="Rhea" id="RHEA-COMP:10132"/>
        <dbReference type="Rhea" id="RHEA-COMP:13555"/>
        <dbReference type="Rhea" id="RHEA-COMP:13556"/>
        <dbReference type="ChEBI" id="CHEBI:29950"/>
        <dbReference type="ChEBI" id="CHEBI:82612"/>
        <dbReference type="ChEBI" id="CHEBI:137386"/>
        <dbReference type="ChEBI" id="CHEBI:137387"/>
        <dbReference type="EC" id="2.1.1.63"/>
    </reaction>
</comment>
<comment type="similarity">
    <text evidence="8">Belongs to the MGMT family.</text>
</comment>
<accession>A0ABY7WUH6</accession>
<keyword evidence="6 8" id="KW-0234">DNA repair</keyword>
<evidence type="ECO:0000256" key="8">
    <source>
        <dbReference type="HAMAP-Rule" id="MF_00772"/>
    </source>
</evidence>
<dbReference type="PROSITE" id="PS00374">
    <property type="entry name" value="MGMT"/>
    <property type="match status" value="1"/>
</dbReference>
<dbReference type="EMBL" id="CP117884">
    <property type="protein sequence ID" value="WDF83805.1"/>
    <property type="molecule type" value="Genomic_DNA"/>
</dbReference>
<keyword evidence="12" id="KW-1185">Reference proteome</keyword>
<name>A0ABY7WUH6_9LACO</name>
<evidence type="ECO:0000256" key="4">
    <source>
        <dbReference type="ARBA" id="ARBA00022679"/>
    </source>
</evidence>
<dbReference type="Pfam" id="PF02870">
    <property type="entry name" value="Methyltransf_1N"/>
    <property type="match status" value="1"/>
</dbReference>
<dbReference type="PANTHER" id="PTHR10815:SF5">
    <property type="entry name" value="METHYLATED-DNA--PROTEIN-CYSTEINE METHYLTRANSFERASE"/>
    <property type="match status" value="1"/>
</dbReference>
<evidence type="ECO:0000259" key="10">
    <source>
        <dbReference type="Pfam" id="PF02870"/>
    </source>
</evidence>
<keyword evidence="2 8" id="KW-0963">Cytoplasm</keyword>
<dbReference type="NCBIfam" id="TIGR00589">
    <property type="entry name" value="ogt"/>
    <property type="match status" value="1"/>
</dbReference>
<dbReference type="InterPro" id="IPR023546">
    <property type="entry name" value="MGMT"/>
</dbReference>
<evidence type="ECO:0000256" key="2">
    <source>
        <dbReference type="ARBA" id="ARBA00022490"/>
    </source>
</evidence>
<protein>
    <recommendedName>
        <fullName evidence="8">Methylated-DNA--protein-cysteine methyltransferase</fullName>
        <ecNumber evidence="8">2.1.1.63</ecNumber>
    </recommendedName>
    <alternativeName>
        <fullName evidence="8">6-O-methylguanine-DNA methyltransferase</fullName>
        <shortName evidence="8">MGMT</shortName>
    </alternativeName>
    <alternativeName>
        <fullName evidence="8">O-6-methylguanine-DNA-alkyltransferase</fullName>
    </alternativeName>
</protein>
<dbReference type="SUPFAM" id="SSF46767">
    <property type="entry name" value="Methylated DNA-protein cysteine methyltransferase, C-terminal domain"/>
    <property type="match status" value="1"/>
</dbReference>
<dbReference type="InterPro" id="IPR008332">
    <property type="entry name" value="MethylG_MeTrfase_N"/>
</dbReference>
<evidence type="ECO:0000313" key="12">
    <source>
        <dbReference type="Proteomes" id="UP001220377"/>
    </source>
</evidence>
<organism evidence="11 12">
    <name type="scientific">Lacticaseibacillus pabuli</name>
    <dbReference type="NCBI Taxonomy" id="3025672"/>
    <lineage>
        <taxon>Bacteria</taxon>
        <taxon>Bacillati</taxon>
        <taxon>Bacillota</taxon>
        <taxon>Bacilli</taxon>
        <taxon>Lactobacillales</taxon>
        <taxon>Lactobacillaceae</taxon>
        <taxon>Lacticaseibacillus</taxon>
    </lineage>
</organism>
<keyword evidence="3 8" id="KW-0489">Methyltransferase</keyword>
<comment type="function">
    <text evidence="8">Involved in the cellular defense against the biological effects of O6-methylguanine (O6-MeG) and O4-methylthymine (O4-MeT) in DNA. Repairs the methylated nucleobase in DNA by stoichiometrically transferring the methyl group to a cysteine residue in the enzyme. This is a suicide reaction: the enzyme is irreversibly inactivated.</text>
</comment>
<dbReference type="EC" id="2.1.1.63" evidence="8"/>
<evidence type="ECO:0000256" key="3">
    <source>
        <dbReference type="ARBA" id="ARBA00022603"/>
    </source>
</evidence>
<evidence type="ECO:0000256" key="1">
    <source>
        <dbReference type="ARBA" id="ARBA00001286"/>
    </source>
</evidence>
<feature type="domain" description="Methylguanine DNA methyltransferase ribonuclease-like" evidence="10">
    <location>
        <begin position="7"/>
        <end position="76"/>
    </location>
</feature>
<dbReference type="CDD" id="cd06445">
    <property type="entry name" value="ATase"/>
    <property type="match status" value="1"/>
</dbReference>
<keyword evidence="4 8" id="KW-0808">Transferase</keyword>